<dbReference type="Proteomes" id="UP000244727">
    <property type="component" value="Chromosome"/>
</dbReference>
<dbReference type="RefSeq" id="WP_108383801.1">
    <property type="nucleotide sequence ID" value="NZ_CP028858.1"/>
</dbReference>
<comment type="similarity">
    <text evidence="1">Belongs to the DegT/DnrJ/EryC1 family.</text>
</comment>
<proteinExistence type="inferred from homology"/>
<dbReference type="GO" id="GO:0000271">
    <property type="term" value="P:polysaccharide biosynthetic process"/>
    <property type="evidence" value="ECO:0007669"/>
    <property type="project" value="TreeGrafter"/>
</dbReference>
<dbReference type="InterPro" id="IPR015424">
    <property type="entry name" value="PyrdxlP-dep_Trfase"/>
</dbReference>
<accession>A0A2R4X3S3</accession>
<dbReference type="InterPro" id="IPR015421">
    <property type="entry name" value="PyrdxlP-dep_Trfase_major"/>
</dbReference>
<dbReference type="InterPro" id="IPR000653">
    <property type="entry name" value="DegT/StrS_aminotransferase"/>
</dbReference>
<keyword evidence="2" id="KW-0032">Aminotransferase</keyword>
<dbReference type="PANTHER" id="PTHR30244">
    <property type="entry name" value="TRANSAMINASE"/>
    <property type="match status" value="1"/>
</dbReference>
<dbReference type="KEGG" id="harc:HARCEL1_11865"/>
<evidence type="ECO:0000313" key="3">
    <source>
        <dbReference type="Proteomes" id="UP000244727"/>
    </source>
</evidence>
<dbReference type="GO" id="GO:0030170">
    <property type="term" value="F:pyridoxal phosphate binding"/>
    <property type="evidence" value="ECO:0007669"/>
    <property type="project" value="TreeGrafter"/>
</dbReference>
<keyword evidence="2" id="KW-0808">Transferase</keyword>
<keyword evidence="1" id="KW-0663">Pyridoxal phosphate</keyword>
<dbReference type="PIRSF" id="PIRSF000390">
    <property type="entry name" value="PLP_StrS"/>
    <property type="match status" value="1"/>
</dbReference>
<gene>
    <name evidence="2" type="ORF">HARCEL1_11865</name>
</gene>
<organism evidence="2 3">
    <name type="scientific">Halococcoides cellulosivorans</name>
    <dbReference type="NCBI Taxonomy" id="1679096"/>
    <lineage>
        <taxon>Archaea</taxon>
        <taxon>Methanobacteriati</taxon>
        <taxon>Methanobacteriota</taxon>
        <taxon>Stenosarchaea group</taxon>
        <taxon>Halobacteria</taxon>
        <taxon>Halobacteriales</taxon>
        <taxon>Haloarculaceae</taxon>
        <taxon>Halococcoides</taxon>
    </lineage>
</organism>
<name>A0A2R4X3S3_9EURY</name>
<reference evidence="2 3" key="1">
    <citation type="submission" date="2018-04" db="EMBL/GenBank/DDBJ databases">
        <title>Halococcoides cellulosivorans gen. nov., sp. nov., an extremely halophilic cellulose-utilizing haloarchaeon from hypersaline lakes.</title>
        <authorList>
            <person name="Sorokin D.Y."/>
            <person name="Toshchakov S.V."/>
            <person name="Samarov N.I."/>
            <person name="Korzhenkov A."/>
            <person name="Kublanov I.V."/>
        </authorList>
    </citation>
    <scope>NUCLEOTIDE SEQUENCE [LARGE SCALE GENOMIC DNA]</scope>
    <source>
        <strain evidence="2 3">HArcel1</strain>
    </source>
</reference>
<dbReference type="CDD" id="cd00616">
    <property type="entry name" value="AHBA_syn"/>
    <property type="match status" value="1"/>
</dbReference>
<protein>
    <submittedName>
        <fullName evidence="2">Aminotransferase DegT</fullName>
    </submittedName>
</protein>
<dbReference type="AlphaFoldDB" id="A0A2R4X3S3"/>
<evidence type="ECO:0000313" key="2">
    <source>
        <dbReference type="EMBL" id="AWB28353.1"/>
    </source>
</evidence>
<dbReference type="GO" id="GO:0008483">
    <property type="term" value="F:transaminase activity"/>
    <property type="evidence" value="ECO:0007669"/>
    <property type="project" value="UniProtKB-KW"/>
</dbReference>
<dbReference type="Gene3D" id="3.90.1150.10">
    <property type="entry name" value="Aspartate Aminotransferase, domain 1"/>
    <property type="match status" value="1"/>
</dbReference>
<dbReference type="Pfam" id="PF01041">
    <property type="entry name" value="DegT_DnrJ_EryC1"/>
    <property type="match status" value="1"/>
</dbReference>
<dbReference type="Gene3D" id="3.40.640.10">
    <property type="entry name" value="Type I PLP-dependent aspartate aminotransferase-like (Major domain)"/>
    <property type="match status" value="1"/>
</dbReference>
<dbReference type="GeneID" id="36513214"/>
<dbReference type="SUPFAM" id="SSF53383">
    <property type="entry name" value="PLP-dependent transferases"/>
    <property type="match status" value="1"/>
</dbReference>
<keyword evidence="3" id="KW-1185">Reference proteome</keyword>
<evidence type="ECO:0000256" key="1">
    <source>
        <dbReference type="RuleBase" id="RU004508"/>
    </source>
</evidence>
<dbReference type="InterPro" id="IPR015422">
    <property type="entry name" value="PyrdxlP-dep_Trfase_small"/>
</dbReference>
<sequence>MISIADPRFGPAERDAVVEIMESGMVADGPEVRRFEEEFAAYSGADHGVATANGTAALVAALEALDIGEGDRVVTTPFSFVASANAIRLVGAEPIFADIDPETFALDPEATRQAVREHDADAILAVHLYGLPADVRALSDIAESEGVALVEDAAQAHGARVDGQPVGSFGDAAAFSFYPTKNMTTGEGGIVLTDRERVADRAASFINHGRASEDSPYSHERVGHNLRLTSMAAAIGRVQLEALPDWVAARRETAARLSSGLADAGVQTPIEPDGRRHAYHQYTIRTEDRDRLADQLDAAGIGSAVYYPQTIPDLAAYDGYSADVPVAERAAEEVLSLPVHPGVSADDADRIVSTVREALPQLQ</sequence>
<dbReference type="EMBL" id="CP028858">
    <property type="protein sequence ID" value="AWB28353.1"/>
    <property type="molecule type" value="Genomic_DNA"/>
</dbReference>
<dbReference type="PANTHER" id="PTHR30244:SF34">
    <property type="entry name" value="DTDP-4-AMINO-4,6-DIDEOXYGALACTOSE TRANSAMINASE"/>
    <property type="match status" value="1"/>
</dbReference>